<dbReference type="InterPro" id="IPR052895">
    <property type="entry name" value="HetReg/Transcr_Mod"/>
</dbReference>
<sequence length="581" mass="66719">MWSQSRTTRKQVSNVSPKITARNGGKKIRANLWVTIILFGLAMMLWSPSNALERAKDTANSLAIVTIVPFVFTWIHCSLLFSRKAKDDKYEDEDFLWNQTARIGWRDQLLPQAGRKTHTSTSPSMVWMNSDFSPGSFDDALHGEVITAKFSGTDRPAYEALSYTWADEAGDEERSYEKRWMWIDAICIDQSSETERSSQVRMMSKIYMAARRVVVYTGEGTTNSNILFDWWNGLKTEDLNILLRWDLDDLAVDTVISFERYWSIVKEPSPELVELAKELFSRRWFQRVWVLQEVSLPDVRNTIVICGTKNVTAIRALHALSLIYNESAGTMIRIFVLLKKQIKVNKSHLLDILIETRYREAGDPRDKIFVVLSIANYLDKERFPELRARYSMTTPVVYEYYSAFFIRHHGPAFFLSLIKSPPNIPTLPSWVADWTGPWPNYKAVEGRDFAAALKRSGDKDNEARFTTENGHRVLTLQRPEILQGYFTRNGHIDDEMDKRVEGLDRLRKGEILIEMYPGLAALLRKKEGFYHVFIQVCSHALSEDGVKELVSRWSAVVVDGEGPKASGSVKYLGPVKPFRIQ</sequence>
<evidence type="ECO:0000256" key="1">
    <source>
        <dbReference type="SAM" id="Phobius"/>
    </source>
</evidence>
<organism evidence="3 4">
    <name type="scientific">Hyaloscypha hepaticicola</name>
    <dbReference type="NCBI Taxonomy" id="2082293"/>
    <lineage>
        <taxon>Eukaryota</taxon>
        <taxon>Fungi</taxon>
        <taxon>Dikarya</taxon>
        <taxon>Ascomycota</taxon>
        <taxon>Pezizomycotina</taxon>
        <taxon>Leotiomycetes</taxon>
        <taxon>Helotiales</taxon>
        <taxon>Hyaloscyphaceae</taxon>
        <taxon>Hyaloscypha</taxon>
    </lineage>
</organism>
<keyword evidence="4" id="KW-1185">Reference proteome</keyword>
<dbReference type="EMBL" id="KZ613509">
    <property type="protein sequence ID" value="PMD15998.1"/>
    <property type="molecule type" value="Genomic_DNA"/>
</dbReference>
<keyword evidence="1" id="KW-0812">Transmembrane</keyword>
<name>A0A2J6PPP6_9HELO</name>
<dbReference type="PANTHER" id="PTHR24148">
    <property type="entry name" value="ANKYRIN REPEAT DOMAIN-CONTAINING PROTEIN 39 HOMOLOG-RELATED"/>
    <property type="match status" value="1"/>
</dbReference>
<dbReference type="Proteomes" id="UP000235672">
    <property type="component" value="Unassembled WGS sequence"/>
</dbReference>
<dbReference type="PANTHER" id="PTHR24148:SF64">
    <property type="entry name" value="HETEROKARYON INCOMPATIBILITY DOMAIN-CONTAINING PROTEIN"/>
    <property type="match status" value="1"/>
</dbReference>
<keyword evidence="1" id="KW-0472">Membrane</keyword>
<protein>
    <recommendedName>
        <fullName evidence="2">Heterokaryon incompatibility domain-containing protein</fullName>
    </recommendedName>
</protein>
<feature type="transmembrane region" description="Helical" evidence="1">
    <location>
        <begin position="30"/>
        <end position="47"/>
    </location>
</feature>
<proteinExistence type="predicted"/>
<dbReference type="InterPro" id="IPR010730">
    <property type="entry name" value="HET"/>
</dbReference>
<evidence type="ECO:0000313" key="4">
    <source>
        <dbReference type="Proteomes" id="UP000235672"/>
    </source>
</evidence>
<dbReference type="OrthoDB" id="2157530at2759"/>
<evidence type="ECO:0000313" key="3">
    <source>
        <dbReference type="EMBL" id="PMD15998.1"/>
    </source>
</evidence>
<evidence type="ECO:0000259" key="2">
    <source>
        <dbReference type="Pfam" id="PF06985"/>
    </source>
</evidence>
<dbReference type="Pfam" id="PF06985">
    <property type="entry name" value="HET"/>
    <property type="match status" value="1"/>
</dbReference>
<reference evidence="3 4" key="1">
    <citation type="submission" date="2016-05" db="EMBL/GenBank/DDBJ databases">
        <title>A degradative enzymes factory behind the ericoid mycorrhizal symbiosis.</title>
        <authorList>
            <consortium name="DOE Joint Genome Institute"/>
            <person name="Martino E."/>
            <person name="Morin E."/>
            <person name="Grelet G."/>
            <person name="Kuo A."/>
            <person name="Kohler A."/>
            <person name="Daghino S."/>
            <person name="Barry K."/>
            <person name="Choi C."/>
            <person name="Cichocki N."/>
            <person name="Clum A."/>
            <person name="Copeland A."/>
            <person name="Hainaut M."/>
            <person name="Haridas S."/>
            <person name="Labutti K."/>
            <person name="Lindquist E."/>
            <person name="Lipzen A."/>
            <person name="Khouja H.-R."/>
            <person name="Murat C."/>
            <person name="Ohm R."/>
            <person name="Olson A."/>
            <person name="Spatafora J."/>
            <person name="Veneault-Fourrey C."/>
            <person name="Henrissat B."/>
            <person name="Grigoriev I."/>
            <person name="Martin F."/>
            <person name="Perotto S."/>
        </authorList>
    </citation>
    <scope>NUCLEOTIDE SEQUENCE [LARGE SCALE GENOMIC DNA]</scope>
    <source>
        <strain evidence="3 4">UAMH 7357</strain>
    </source>
</reference>
<dbReference type="AlphaFoldDB" id="A0A2J6PPP6"/>
<keyword evidence="1" id="KW-1133">Transmembrane helix</keyword>
<feature type="domain" description="Heterokaryon incompatibility" evidence="2">
    <location>
        <begin position="176"/>
        <end position="293"/>
    </location>
</feature>
<dbReference type="STRING" id="1745343.A0A2J6PPP6"/>
<gene>
    <name evidence="3" type="ORF">NA56DRAFT_753594</name>
</gene>
<accession>A0A2J6PPP6</accession>
<feature type="transmembrane region" description="Helical" evidence="1">
    <location>
        <begin position="59"/>
        <end position="81"/>
    </location>
</feature>